<comment type="similarity">
    <text evidence="1 2">Belongs to the cytochrome P450 family.</text>
</comment>
<dbReference type="AlphaFoldDB" id="A0A917L3C3"/>
<reference evidence="4" key="1">
    <citation type="journal article" date="2014" name="Int. J. Syst. Evol. Microbiol.">
        <title>Complete genome sequence of Corynebacterium casei LMG S-19264T (=DSM 44701T), isolated from a smear-ripened cheese.</title>
        <authorList>
            <consortium name="US DOE Joint Genome Institute (JGI-PGF)"/>
            <person name="Walter F."/>
            <person name="Albersmeier A."/>
            <person name="Kalinowski J."/>
            <person name="Ruckert C."/>
        </authorList>
    </citation>
    <scope>NUCLEOTIDE SEQUENCE</scope>
    <source>
        <strain evidence="4">JCM 3086</strain>
    </source>
</reference>
<dbReference type="Gene3D" id="1.10.630.10">
    <property type="entry name" value="Cytochrome P450"/>
    <property type="match status" value="1"/>
</dbReference>
<feature type="region of interest" description="Disordered" evidence="3">
    <location>
        <begin position="393"/>
        <end position="419"/>
    </location>
</feature>
<keyword evidence="2" id="KW-0560">Oxidoreductase</keyword>
<dbReference type="GO" id="GO:0004497">
    <property type="term" value="F:monooxygenase activity"/>
    <property type="evidence" value="ECO:0007669"/>
    <property type="project" value="UniProtKB-KW"/>
</dbReference>
<dbReference type="InterPro" id="IPR002397">
    <property type="entry name" value="Cyt_P450_B"/>
</dbReference>
<keyword evidence="2" id="KW-0479">Metal-binding</keyword>
<dbReference type="Proteomes" id="UP000657574">
    <property type="component" value="Unassembled WGS sequence"/>
</dbReference>
<evidence type="ECO:0000256" key="2">
    <source>
        <dbReference type="RuleBase" id="RU000461"/>
    </source>
</evidence>
<dbReference type="GO" id="GO:0020037">
    <property type="term" value="F:heme binding"/>
    <property type="evidence" value="ECO:0007669"/>
    <property type="project" value="InterPro"/>
</dbReference>
<reference evidence="4" key="2">
    <citation type="submission" date="2020-09" db="EMBL/GenBank/DDBJ databases">
        <authorList>
            <person name="Sun Q."/>
            <person name="Ohkuma M."/>
        </authorList>
    </citation>
    <scope>NUCLEOTIDE SEQUENCE</scope>
    <source>
        <strain evidence="4">JCM 3086</strain>
    </source>
</reference>
<dbReference type="Pfam" id="PF00067">
    <property type="entry name" value="p450"/>
    <property type="match status" value="1"/>
</dbReference>
<comment type="caution">
    <text evidence="4">The sequence shown here is derived from an EMBL/GenBank/DDBJ whole genome shotgun (WGS) entry which is preliminary data.</text>
</comment>
<accession>A0A917L3C3</accession>
<gene>
    <name evidence="4" type="ORF">GCM10010121_059940</name>
</gene>
<dbReference type="PROSITE" id="PS00086">
    <property type="entry name" value="CYTOCHROME_P450"/>
    <property type="match status" value="1"/>
</dbReference>
<dbReference type="InterPro" id="IPR017972">
    <property type="entry name" value="Cyt_P450_CS"/>
</dbReference>
<evidence type="ECO:0000313" key="4">
    <source>
        <dbReference type="EMBL" id="GGJ40914.1"/>
    </source>
</evidence>
<evidence type="ECO:0000256" key="3">
    <source>
        <dbReference type="SAM" id="MobiDB-lite"/>
    </source>
</evidence>
<dbReference type="InterPro" id="IPR036396">
    <property type="entry name" value="Cyt_P450_sf"/>
</dbReference>
<organism evidence="4 5">
    <name type="scientific">Streptomyces brasiliensis</name>
    <dbReference type="NCBI Taxonomy" id="1954"/>
    <lineage>
        <taxon>Bacteria</taxon>
        <taxon>Bacillati</taxon>
        <taxon>Actinomycetota</taxon>
        <taxon>Actinomycetes</taxon>
        <taxon>Kitasatosporales</taxon>
        <taxon>Streptomycetaceae</taxon>
        <taxon>Streptomyces</taxon>
    </lineage>
</organism>
<dbReference type="PANTHER" id="PTHR46696:SF6">
    <property type="entry name" value="P450, PUTATIVE (EUROFUNG)-RELATED"/>
    <property type="match status" value="1"/>
</dbReference>
<sequence>MTPEPFDHTSEAHAERWREILAEARRTCPVVHSDRHGGYYVLTKHADITEALRNHQVFSSERSWHADGADKGLGVSIPHQPVRVGILEMDPPEHLKYRRLLTPWFTRQAIARGRERIRQIATWAIDRIVEAGECDIITDLAGPFQAIVILDLLGIPLERWSAYADVAERMVRQTEDRGEGAVWMREDVRKEVERQRITPRPGLISGLNDAVVDGEPLGVEWVTELVNMLLLGGEGTTIATIAHMLKHLYDRPEDRARLAADTSILPTAVDEMMRYHAPSPGLARTVNQPVEVGGHAFQPGDRVLLSYASGNFDEDVFRDPETPDITRSPNPHLAFGGGVHRCPGALLASTNAELFLGELLRRIPDYEITAVRSYEKIPLTNGFYSMTMAYRRGEREGSDPGDLPRLTGERVRPAQGGVL</sequence>
<proteinExistence type="inferred from homology"/>
<name>A0A917L3C3_9ACTN</name>
<keyword evidence="2" id="KW-0408">Iron</keyword>
<keyword evidence="5" id="KW-1185">Reference proteome</keyword>
<evidence type="ECO:0000313" key="5">
    <source>
        <dbReference type="Proteomes" id="UP000657574"/>
    </source>
</evidence>
<dbReference type="PRINTS" id="PR00359">
    <property type="entry name" value="BP450"/>
</dbReference>
<keyword evidence="2" id="KW-0503">Monooxygenase</keyword>
<keyword evidence="2" id="KW-0349">Heme</keyword>
<dbReference type="PANTHER" id="PTHR46696">
    <property type="entry name" value="P450, PUTATIVE (EUROFUNG)-RELATED"/>
    <property type="match status" value="1"/>
</dbReference>
<evidence type="ECO:0000256" key="1">
    <source>
        <dbReference type="ARBA" id="ARBA00010617"/>
    </source>
</evidence>
<dbReference type="EMBL" id="BMQA01000025">
    <property type="protein sequence ID" value="GGJ40914.1"/>
    <property type="molecule type" value="Genomic_DNA"/>
</dbReference>
<dbReference type="GO" id="GO:0005506">
    <property type="term" value="F:iron ion binding"/>
    <property type="evidence" value="ECO:0007669"/>
    <property type="project" value="InterPro"/>
</dbReference>
<dbReference type="InterPro" id="IPR001128">
    <property type="entry name" value="Cyt_P450"/>
</dbReference>
<protein>
    <submittedName>
        <fullName evidence="4">Cytochrome P450</fullName>
    </submittedName>
</protein>
<dbReference type="SUPFAM" id="SSF48264">
    <property type="entry name" value="Cytochrome P450"/>
    <property type="match status" value="1"/>
</dbReference>
<dbReference type="RefSeq" id="WP_189314394.1">
    <property type="nucleotide sequence ID" value="NZ_BMQA01000025.1"/>
</dbReference>
<dbReference type="GO" id="GO:0016705">
    <property type="term" value="F:oxidoreductase activity, acting on paired donors, with incorporation or reduction of molecular oxygen"/>
    <property type="evidence" value="ECO:0007669"/>
    <property type="project" value="InterPro"/>
</dbReference>